<sequence>MDMKQAMLERHMVRKYTDKAIPEDIVTKLNDRVRKNNEQFGLSIKLMTNDNTAVPGVIKLILAKGVNNFFIMAGPEGADELCGYCGADLMLYAQTLGLNTWWVGGTFNRKGAQEKSEGAKPVGIIAVGYGQTQGVPHKSKKASDVSTYDGEVPEWFKNGVDAALLAPTALAKQAFTISGKESKVSISCDNGIFTGVDTGLVKYHFELGAGKDNFAWE</sequence>
<gene>
    <name evidence="2" type="ORF">SAMN05216537_10219</name>
</gene>
<evidence type="ECO:0000259" key="1">
    <source>
        <dbReference type="Pfam" id="PF14512"/>
    </source>
</evidence>
<dbReference type="SUPFAM" id="SSF55469">
    <property type="entry name" value="FMN-dependent nitroreductase-like"/>
    <property type="match status" value="1"/>
</dbReference>
<accession>A0A1H5S1N8</accession>
<protein>
    <submittedName>
        <fullName evidence="2">Putative TM nitroreductase</fullName>
    </submittedName>
</protein>
<dbReference type="RefSeq" id="WP_026670959.1">
    <property type="nucleotide sequence ID" value="NZ_FNUL01000002.1"/>
</dbReference>
<reference evidence="2 3" key="1">
    <citation type="submission" date="2016-10" db="EMBL/GenBank/DDBJ databases">
        <authorList>
            <person name="de Groot N.N."/>
        </authorList>
    </citation>
    <scope>NUCLEOTIDE SEQUENCE [LARGE SCALE GENOMIC DNA]</scope>
    <source>
        <strain evidence="2 3">D15d</strain>
    </source>
</reference>
<evidence type="ECO:0000313" key="3">
    <source>
        <dbReference type="Proteomes" id="UP000236726"/>
    </source>
</evidence>
<dbReference type="GO" id="GO:0016491">
    <property type="term" value="F:oxidoreductase activity"/>
    <property type="evidence" value="ECO:0007669"/>
    <property type="project" value="InterPro"/>
</dbReference>
<dbReference type="EMBL" id="FNUL01000002">
    <property type="protein sequence ID" value="SEF44499.1"/>
    <property type="molecule type" value="Genomic_DNA"/>
</dbReference>
<dbReference type="AlphaFoldDB" id="A0A1H5S1N8"/>
<dbReference type="InterPro" id="IPR000415">
    <property type="entry name" value="Nitroreductase-like"/>
</dbReference>
<proteinExistence type="predicted"/>
<dbReference type="Proteomes" id="UP000236726">
    <property type="component" value="Unassembled WGS sequence"/>
</dbReference>
<dbReference type="Gene3D" id="3.40.109.10">
    <property type="entry name" value="NADH Oxidase"/>
    <property type="match status" value="1"/>
</dbReference>
<organism evidence="2 3">
    <name type="scientific">Lachnospira multipara</name>
    <dbReference type="NCBI Taxonomy" id="28051"/>
    <lineage>
        <taxon>Bacteria</taxon>
        <taxon>Bacillati</taxon>
        <taxon>Bacillota</taxon>
        <taxon>Clostridia</taxon>
        <taxon>Lachnospirales</taxon>
        <taxon>Lachnospiraceae</taxon>
        <taxon>Lachnospira</taxon>
    </lineage>
</organism>
<name>A0A1H5S1N8_9FIRM</name>
<feature type="domain" description="Putative nitroreductase TM1586" evidence="1">
    <location>
        <begin position="3"/>
        <end position="209"/>
    </location>
</feature>
<dbReference type="Pfam" id="PF14512">
    <property type="entry name" value="TM1586_NiRdase"/>
    <property type="match status" value="1"/>
</dbReference>
<evidence type="ECO:0000313" key="2">
    <source>
        <dbReference type="EMBL" id="SEF44499.1"/>
    </source>
</evidence>
<dbReference type="InterPro" id="IPR029478">
    <property type="entry name" value="TM1586_NiRdase"/>
</dbReference>
<keyword evidence="3" id="KW-1185">Reference proteome</keyword>